<feature type="transmembrane region" description="Helical" evidence="10">
    <location>
        <begin position="480"/>
        <end position="500"/>
    </location>
</feature>
<evidence type="ECO:0000256" key="3">
    <source>
        <dbReference type="ARBA" id="ARBA00022448"/>
    </source>
</evidence>
<dbReference type="Pfam" id="PF07690">
    <property type="entry name" value="MFS_1"/>
    <property type="match status" value="1"/>
</dbReference>
<feature type="region of interest" description="Disordered" evidence="9">
    <location>
        <begin position="1"/>
        <end position="34"/>
    </location>
</feature>
<evidence type="ECO:0000256" key="9">
    <source>
        <dbReference type="SAM" id="MobiDB-lite"/>
    </source>
</evidence>
<comment type="similarity">
    <text evidence="2">Belongs to the major facilitator superfamily. TCR/Tet family.</text>
</comment>
<evidence type="ECO:0000256" key="8">
    <source>
        <dbReference type="ARBA" id="ARBA00023180"/>
    </source>
</evidence>
<evidence type="ECO:0000256" key="5">
    <source>
        <dbReference type="ARBA" id="ARBA00022692"/>
    </source>
</evidence>
<keyword evidence="4" id="KW-1003">Cell membrane</keyword>
<dbReference type="PROSITE" id="PS50850">
    <property type="entry name" value="MFS"/>
    <property type="match status" value="1"/>
</dbReference>
<reference evidence="12" key="1">
    <citation type="submission" date="2020-10" db="EMBL/GenBank/DDBJ databases">
        <title>Genome Sequence of Monilinia vaccinii-corymbosi Sheds Light on Mummy Berry Disease Infection of Blueberry and Mating Type.</title>
        <authorList>
            <person name="Yow A.G."/>
            <person name="Zhang Y."/>
            <person name="Bansal K."/>
            <person name="Eacker S.M."/>
            <person name="Sullivan S."/>
            <person name="Liachko I."/>
            <person name="Cubeta M.A."/>
            <person name="Rollins J.A."/>
            <person name="Ashrafi H."/>
        </authorList>
    </citation>
    <scope>NUCLEOTIDE SEQUENCE</scope>
    <source>
        <strain evidence="12">RL-1</strain>
    </source>
</reference>
<feature type="transmembrane region" description="Helical" evidence="10">
    <location>
        <begin position="692"/>
        <end position="710"/>
    </location>
</feature>
<dbReference type="FunFam" id="1.20.1250.20:FF:000196">
    <property type="entry name" value="MFS toxin efflux pump (AflT)"/>
    <property type="match status" value="1"/>
</dbReference>
<dbReference type="PANTHER" id="PTHR23501:SF49">
    <property type="entry name" value="MAJOR FACILITATOR SUPERFAMILY (MFS) PROFILE DOMAIN-CONTAINING PROTEIN"/>
    <property type="match status" value="1"/>
</dbReference>
<dbReference type="InterPro" id="IPR011701">
    <property type="entry name" value="MFS"/>
</dbReference>
<dbReference type="Proteomes" id="UP000672032">
    <property type="component" value="Chromosome 3"/>
</dbReference>
<evidence type="ECO:0000256" key="1">
    <source>
        <dbReference type="ARBA" id="ARBA00004651"/>
    </source>
</evidence>
<dbReference type="Gene3D" id="1.20.1720.10">
    <property type="entry name" value="Multidrug resistance protein D"/>
    <property type="match status" value="1"/>
</dbReference>
<dbReference type="CDD" id="cd17502">
    <property type="entry name" value="MFS_Azr1_MDR_like"/>
    <property type="match status" value="1"/>
</dbReference>
<feature type="transmembrane region" description="Helical" evidence="10">
    <location>
        <begin position="609"/>
        <end position="632"/>
    </location>
</feature>
<evidence type="ECO:0000256" key="4">
    <source>
        <dbReference type="ARBA" id="ARBA00022475"/>
    </source>
</evidence>
<dbReference type="GO" id="GO:0022857">
    <property type="term" value="F:transmembrane transporter activity"/>
    <property type="evidence" value="ECO:0007669"/>
    <property type="project" value="InterPro"/>
</dbReference>
<dbReference type="FunFam" id="1.20.1250.20:FF:000489">
    <property type="entry name" value="MFS general substrate transporter"/>
    <property type="match status" value="1"/>
</dbReference>
<keyword evidence="5 10" id="KW-0812">Transmembrane</keyword>
<keyword evidence="7 10" id="KW-0472">Membrane</keyword>
<dbReference type="PANTHER" id="PTHR23501">
    <property type="entry name" value="MAJOR FACILITATOR SUPERFAMILY"/>
    <property type="match status" value="1"/>
</dbReference>
<evidence type="ECO:0000256" key="2">
    <source>
        <dbReference type="ARBA" id="ARBA00007520"/>
    </source>
</evidence>
<sequence length="887" mass="96451">MMSLDDKTRRSAENAASNLDLAENHQTSLQDLHAGGLLSETSDAKGNHPAAHEDTNFSHHLERCITNQTLSDSQELLPGEIKAGNGDSSFPNPAGVPEYQLSHDKRTVGDGMNGKIPEQKNLQHAQEENDERNVRHMEVGCQNEGEKPKLRLIQMQLAECPVEKPNRWSFSGHPKWASEQNLESRENSGQLNGQKPKSSHGSLPEIDFGPPSNISGGTQISHGSTEFKSCLESLHDKELESTRSESPEVPGATAKEITRSSWHTLSFNEMLADIISSTEPSIRNLVSQNTPGEYTSSNRESKTYQTPKRLLTPVVEQRHPGKSGLWSDRFMKDIDEIVSWDTRDPNTISLSSTNNQDDFAAYENDENMLSPPQPQEVEAEPTGAAALTVLIIGICLSVFLISLDRTIITTAIPYISGEFKSYADIGWYGSAYLLTACAFQPLYGRIFTLFSIKWSYLAANILFEIGSLICGIAPNSVTLIIGRAIAGVGSAGILTGSFVVVAHSVPMQKRPVFTAAVGLMFGVGATVGPLLGGAFTDLVTWRWCFYFNLPVGGVAILAMIIFFNPRDNRNTKRSVISRVLELDIIGNILLLGACIMLFMALQYTETGYAWSSVMVVGLIVGFGVTIFIFGFWLWWRGDQALIPPAVLKQRSVLASCIFSFFIYSALILHSYYLPQWFQAIKDTSAIASGIDMIPYVICNAFFSLLAGIVVSKYGYFTPPTIIGMAVATIGCGLISTLNTSTMSSQWITYEIISAAGFGMAIQQGFTAVQTVLPLEKIPIGTAAVVASQSFGGAIFVSVGNNILQNQLIASSKDGRLPGVDIQAVLDAGATGFRSVVDADQLPALLTEYNGALQKVFIASVPVTILALIASLFLEWKSVKTHKNGEKV</sequence>
<dbReference type="AlphaFoldDB" id="A0A8A3PD92"/>
<feature type="compositionally biased region" description="Polar residues" evidence="9">
    <location>
        <begin position="187"/>
        <end position="201"/>
    </location>
</feature>
<organism evidence="12 13">
    <name type="scientific">Monilinia vaccinii-corymbosi</name>
    <dbReference type="NCBI Taxonomy" id="61207"/>
    <lineage>
        <taxon>Eukaryota</taxon>
        <taxon>Fungi</taxon>
        <taxon>Dikarya</taxon>
        <taxon>Ascomycota</taxon>
        <taxon>Pezizomycotina</taxon>
        <taxon>Leotiomycetes</taxon>
        <taxon>Helotiales</taxon>
        <taxon>Sclerotiniaceae</taxon>
        <taxon>Monilinia</taxon>
    </lineage>
</organism>
<dbReference type="Gene3D" id="1.20.1250.20">
    <property type="entry name" value="MFS general substrate transporter like domains"/>
    <property type="match status" value="1"/>
</dbReference>
<proteinExistence type="inferred from homology"/>
<name>A0A8A3PD92_9HELO</name>
<feature type="transmembrane region" description="Helical" evidence="10">
    <location>
        <begin position="855"/>
        <end position="873"/>
    </location>
</feature>
<dbReference type="EMBL" id="CP063407">
    <property type="protein sequence ID" value="QSZ33142.1"/>
    <property type="molecule type" value="Genomic_DNA"/>
</dbReference>
<evidence type="ECO:0000256" key="6">
    <source>
        <dbReference type="ARBA" id="ARBA00022989"/>
    </source>
</evidence>
<keyword evidence="13" id="KW-1185">Reference proteome</keyword>
<dbReference type="FunFam" id="1.20.1720.10:FF:000012">
    <property type="entry name" value="MFS toxin efflux pump (AflT)"/>
    <property type="match status" value="1"/>
</dbReference>
<dbReference type="GO" id="GO:0005886">
    <property type="term" value="C:plasma membrane"/>
    <property type="evidence" value="ECO:0007669"/>
    <property type="project" value="UniProtKB-SubCell"/>
</dbReference>
<feature type="transmembrane region" description="Helical" evidence="10">
    <location>
        <begin position="512"/>
        <end position="531"/>
    </location>
</feature>
<dbReference type="OrthoDB" id="10021397at2759"/>
<dbReference type="SUPFAM" id="SSF103473">
    <property type="entry name" value="MFS general substrate transporter"/>
    <property type="match status" value="2"/>
</dbReference>
<feature type="transmembrane region" description="Helical" evidence="10">
    <location>
        <begin position="425"/>
        <end position="443"/>
    </location>
</feature>
<evidence type="ECO:0000259" key="11">
    <source>
        <dbReference type="PROSITE" id="PS50850"/>
    </source>
</evidence>
<dbReference type="InterPro" id="IPR036259">
    <property type="entry name" value="MFS_trans_sf"/>
</dbReference>
<gene>
    <name evidence="12" type="ORF">DSL72_002728</name>
</gene>
<evidence type="ECO:0000313" key="12">
    <source>
        <dbReference type="EMBL" id="QSZ33142.1"/>
    </source>
</evidence>
<feature type="compositionally biased region" description="Basic and acidic residues" evidence="9">
    <location>
        <begin position="1"/>
        <end position="12"/>
    </location>
</feature>
<feature type="transmembrane region" description="Helical" evidence="10">
    <location>
        <begin position="543"/>
        <end position="563"/>
    </location>
</feature>
<protein>
    <recommendedName>
        <fullName evidence="11">Major facilitator superfamily (MFS) profile domain-containing protein</fullName>
    </recommendedName>
</protein>
<feature type="domain" description="Major facilitator superfamily (MFS) profile" evidence="11">
    <location>
        <begin position="390"/>
        <end position="878"/>
    </location>
</feature>
<keyword evidence="6 10" id="KW-1133">Transmembrane helix</keyword>
<accession>A0A8A3PD92</accession>
<dbReference type="InterPro" id="IPR020846">
    <property type="entry name" value="MFS_dom"/>
</dbReference>
<evidence type="ECO:0000256" key="10">
    <source>
        <dbReference type="SAM" id="Phobius"/>
    </source>
</evidence>
<feature type="transmembrane region" description="Helical" evidence="10">
    <location>
        <begin position="584"/>
        <end position="603"/>
    </location>
</feature>
<feature type="compositionally biased region" description="Polar residues" evidence="9">
    <location>
        <begin position="212"/>
        <end position="227"/>
    </location>
</feature>
<keyword evidence="3" id="KW-0813">Transport</keyword>
<feature type="transmembrane region" description="Helical" evidence="10">
    <location>
        <begin position="722"/>
        <end position="740"/>
    </location>
</feature>
<dbReference type="PRINTS" id="PR01036">
    <property type="entry name" value="TCRTETB"/>
</dbReference>
<feature type="transmembrane region" description="Helical" evidence="10">
    <location>
        <begin position="384"/>
        <end position="403"/>
    </location>
</feature>
<feature type="transmembrane region" description="Helical" evidence="10">
    <location>
        <begin position="652"/>
        <end position="672"/>
    </location>
</feature>
<keyword evidence="8" id="KW-0325">Glycoprotein</keyword>
<evidence type="ECO:0000256" key="7">
    <source>
        <dbReference type="ARBA" id="ARBA00023136"/>
    </source>
</evidence>
<feature type="compositionally biased region" description="Basic and acidic residues" evidence="9">
    <location>
        <begin position="233"/>
        <end position="246"/>
    </location>
</feature>
<comment type="subcellular location">
    <subcellularLocation>
        <location evidence="1">Cell membrane</location>
        <topology evidence="1">Multi-pass membrane protein</topology>
    </subcellularLocation>
</comment>
<feature type="region of interest" description="Disordered" evidence="9">
    <location>
        <begin position="165"/>
        <end position="257"/>
    </location>
</feature>
<evidence type="ECO:0000313" key="13">
    <source>
        <dbReference type="Proteomes" id="UP000672032"/>
    </source>
</evidence>
<feature type="transmembrane region" description="Helical" evidence="10">
    <location>
        <begin position="777"/>
        <end position="798"/>
    </location>
</feature>